<dbReference type="AlphaFoldDB" id="A0A1H0RGG9"/>
<organism evidence="2 3">
    <name type="scientific">Paracidovorax cattleyae</name>
    <dbReference type="NCBI Taxonomy" id="80868"/>
    <lineage>
        <taxon>Bacteria</taxon>
        <taxon>Pseudomonadati</taxon>
        <taxon>Pseudomonadota</taxon>
        <taxon>Betaproteobacteria</taxon>
        <taxon>Burkholderiales</taxon>
        <taxon>Comamonadaceae</taxon>
        <taxon>Paracidovorax</taxon>
    </lineage>
</organism>
<keyword evidence="3" id="KW-1185">Reference proteome</keyword>
<dbReference type="Proteomes" id="UP000199317">
    <property type="component" value="Unassembled WGS sequence"/>
</dbReference>
<evidence type="ECO:0000259" key="1">
    <source>
        <dbReference type="Pfam" id="PF03374"/>
    </source>
</evidence>
<dbReference type="InterPro" id="IPR014054">
    <property type="entry name" value="Phage_regulatory_Rha"/>
</dbReference>
<name>A0A1H0RGG9_9BURK</name>
<evidence type="ECO:0000313" key="2">
    <source>
        <dbReference type="EMBL" id="SDP28531.1"/>
    </source>
</evidence>
<proteinExistence type="predicted"/>
<dbReference type="EMBL" id="FNJL01000010">
    <property type="protein sequence ID" value="SDP28531.1"/>
    <property type="molecule type" value="Genomic_DNA"/>
</dbReference>
<evidence type="ECO:0000313" key="3">
    <source>
        <dbReference type="Proteomes" id="UP000199317"/>
    </source>
</evidence>
<dbReference type="GO" id="GO:0003677">
    <property type="term" value="F:DNA binding"/>
    <property type="evidence" value="ECO:0007669"/>
    <property type="project" value="InterPro"/>
</dbReference>
<protein>
    <submittedName>
        <fullName evidence="2">Phage antirepressor protein YoqD, KilAC domain</fullName>
    </submittedName>
</protein>
<dbReference type="Pfam" id="PF03374">
    <property type="entry name" value="ANT"/>
    <property type="match status" value="1"/>
</dbReference>
<dbReference type="RefSeq" id="WP_092834189.1">
    <property type="nucleotide sequence ID" value="NZ_FNJL01000010.1"/>
</dbReference>
<dbReference type="OrthoDB" id="79831at2"/>
<feature type="domain" description="Antirepressor protein C-terminal" evidence="1">
    <location>
        <begin position="122"/>
        <end position="221"/>
    </location>
</feature>
<accession>A0A1H0RGG9</accession>
<gene>
    <name evidence="2" type="ORF">SAMN04489708_11051</name>
</gene>
<dbReference type="InterPro" id="IPR005039">
    <property type="entry name" value="Ant_C"/>
</dbReference>
<reference evidence="3" key="1">
    <citation type="submission" date="2016-10" db="EMBL/GenBank/DDBJ databases">
        <authorList>
            <person name="Varghese N."/>
            <person name="Submissions S."/>
        </authorList>
    </citation>
    <scope>NUCLEOTIDE SEQUENCE [LARGE SCALE GENOMIC DNA]</scope>
    <source>
        <strain evidence="3">DSM 17101</strain>
    </source>
</reference>
<dbReference type="Pfam" id="PF09669">
    <property type="entry name" value="Phage_pRha"/>
    <property type="match status" value="1"/>
</dbReference>
<sequence length="232" mass="25898">MDVVTTSGSGLTMSSREIAELTGKRHDNVMPVCRSLRDAGVCPEIQETPCTNPQNGQTYMECRLNKRDSLVLIARLSPDFTARVVDRWQELEAQAAPAIPRTMAQALRLAADQAEQIELQRAQLEEAAPKVEYVDRFVAAHGAMGFRQVAKLLRANEHEFRAFLQEEKVMYRLGGEWTAYQAHIDAGRFVVRSGVATANEHAFSTTKFTPKGVEWVAGLWGRHTARRAQEAS</sequence>